<proteinExistence type="inferred from homology"/>
<keyword evidence="4" id="KW-1185">Reference proteome</keyword>
<dbReference type="EMBL" id="UZAN01059422">
    <property type="protein sequence ID" value="VDP92343.1"/>
    <property type="molecule type" value="Genomic_DNA"/>
</dbReference>
<reference evidence="3 4" key="2">
    <citation type="submission" date="2018-11" db="EMBL/GenBank/DDBJ databases">
        <authorList>
            <consortium name="Pathogen Informatics"/>
        </authorList>
    </citation>
    <scope>NUCLEOTIDE SEQUENCE [LARGE SCALE GENOMIC DNA]</scope>
    <source>
        <strain evidence="3 4">Egypt</strain>
    </source>
</reference>
<dbReference type="WBParaSite" id="ECPE_0001511101-mRNA-1">
    <property type="protein sequence ID" value="ECPE_0001511101-mRNA-1"/>
    <property type="gene ID" value="ECPE_0001511101"/>
</dbReference>
<organism evidence="5">
    <name type="scientific">Echinostoma caproni</name>
    <dbReference type="NCBI Taxonomy" id="27848"/>
    <lineage>
        <taxon>Eukaryota</taxon>
        <taxon>Metazoa</taxon>
        <taxon>Spiralia</taxon>
        <taxon>Lophotrochozoa</taxon>
        <taxon>Platyhelminthes</taxon>
        <taxon>Trematoda</taxon>
        <taxon>Digenea</taxon>
        <taxon>Plagiorchiida</taxon>
        <taxon>Echinostomata</taxon>
        <taxon>Echinostomatoidea</taxon>
        <taxon>Echinostomatidae</taxon>
        <taxon>Echinostoma</taxon>
    </lineage>
</organism>
<reference evidence="5" key="1">
    <citation type="submission" date="2016-06" db="UniProtKB">
        <authorList>
            <consortium name="WormBaseParasite"/>
        </authorList>
    </citation>
    <scope>IDENTIFICATION</scope>
</reference>
<dbReference type="AlphaFoldDB" id="A0A183B786"/>
<evidence type="ECO:0000313" key="3">
    <source>
        <dbReference type="EMBL" id="VDP92343.1"/>
    </source>
</evidence>
<dbReference type="Gene3D" id="6.10.140.1230">
    <property type="match status" value="1"/>
</dbReference>
<feature type="region of interest" description="Disordered" evidence="2">
    <location>
        <begin position="56"/>
        <end position="83"/>
    </location>
</feature>
<dbReference type="InterPro" id="IPR005024">
    <property type="entry name" value="Snf7_fam"/>
</dbReference>
<dbReference type="Proteomes" id="UP000272942">
    <property type="component" value="Unassembled WGS sequence"/>
</dbReference>
<name>A0A183B786_9TREM</name>
<evidence type="ECO:0000256" key="2">
    <source>
        <dbReference type="SAM" id="MobiDB-lite"/>
    </source>
</evidence>
<comment type="similarity">
    <text evidence="1">Belongs to the SNF7 family.</text>
</comment>
<evidence type="ECO:0000313" key="4">
    <source>
        <dbReference type="Proteomes" id="UP000272942"/>
    </source>
</evidence>
<feature type="compositionally biased region" description="Basic and acidic residues" evidence="2">
    <location>
        <begin position="64"/>
        <end position="83"/>
    </location>
</feature>
<accession>A0A183B786</accession>
<evidence type="ECO:0000313" key="5">
    <source>
        <dbReference type="WBParaSite" id="ECPE_0001511101-mRNA-1"/>
    </source>
</evidence>
<dbReference type="Pfam" id="PF03357">
    <property type="entry name" value="Snf7"/>
    <property type="match status" value="1"/>
</dbReference>
<protein>
    <submittedName>
        <fullName evidence="5">Charged multivesicular body protein 5</fullName>
    </submittedName>
</protein>
<dbReference type="GO" id="GO:0007034">
    <property type="term" value="P:vacuolar transport"/>
    <property type="evidence" value="ECO:0007669"/>
    <property type="project" value="InterPro"/>
</dbReference>
<evidence type="ECO:0000256" key="1">
    <source>
        <dbReference type="ARBA" id="ARBA00006190"/>
    </source>
</evidence>
<sequence length="83" mass="9385">MRDFQKEVQKLNMKEEMMDDVLNDFDPTDADAEDAVIDEVLSSLSIDVNKQLDAASVPSNTLPSDKESVDLSDLEKQLDRLRN</sequence>
<gene>
    <name evidence="3" type="ORF">ECPE_LOCUS15071</name>
</gene>